<dbReference type="Pfam" id="PF12706">
    <property type="entry name" value="Lactamase_B_2"/>
    <property type="match status" value="1"/>
</dbReference>
<name>A0A3S5Y4Q4_RHOH1</name>
<dbReference type="InterPro" id="IPR050114">
    <property type="entry name" value="UPF0173_UPF0282_UlaG_hydrolase"/>
</dbReference>
<evidence type="ECO:0000313" key="2">
    <source>
        <dbReference type="EMBL" id="CBH47499.1"/>
    </source>
</evidence>
<accession>A0A3S5Y4Q4</accession>
<dbReference type="RefSeq" id="WP_013415376.1">
    <property type="nucleotide sequence ID" value="NC_014659.1"/>
</dbReference>
<dbReference type="InterPro" id="IPR001279">
    <property type="entry name" value="Metallo-B-lactamas"/>
</dbReference>
<dbReference type="EMBL" id="FN563149">
    <property type="protein sequence ID" value="CBH47499.1"/>
    <property type="molecule type" value="Genomic_DNA"/>
</dbReference>
<dbReference type="Gene3D" id="3.60.15.10">
    <property type="entry name" value="Ribonuclease Z/Hydroxyacylglutathione hydrolase-like"/>
    <property type="match status" value="1"/>
</dbReference>
<dbReference type="PANTHER" id="PTHR43546:SF7">
    <property type="entry name" value="METALLO-BETA-LACTAMASE DOMAIN-CONTAINING PROTEIN"/>
    <property type="match status" value="1"/>
</dbReference>
<organism evidence="2">
    <name type="scientific">Rhodococcus hoagii (strain 103S)</name>
    <name type="common">Rhodococcus equi</name>
    <dbReference type="NCBI Taxonomy" id="685727"/>
    <lineage>
        <taxon>Bacteria</taxon>
        <taxon>Bacillati</taxon>
        <taxon>Actinomycetota</taxon>
        <taxon>Actinomycetes</taxon>
        <taxon>Mycobacteriales</taxon>
        <taxon>Nocardiaceae</taxon>
        <taxon>Prescottella</taxon>
    </lineage>
</organism>
<evidence type="ECO:0000313" key="3">
    <source>
        <dbReference type="Proteomes" id="UP000006892"/>
    </source>
</evidence>
<gene>
    <name evidence="2" type="ordered locus">REQ_14180</name>
</gene>
<dbReference type="InterPro" id="IPR036866">
    <property type="entry name" value="RibonucZ/Hydroxyglut_hydro"/>
</dbReference>
<dbReference type="KEGG" id="req:REQ_14180"/>
<dbReference type="SUPFAM" id="SSF56281">
    <property type="entry name" value="Metallo-hydrolase/oxidoreductase"/>
    <property type="match status" value="1"/>
</dbReference>
<proteinExistence type="predicted"/>
<evidence type="ECO:0000259" key="1">
    <source>
        <dbReference type="Pfam" id="PF12706"/>
    </source>
</evidence>
<protein>
    <recommendedName>
        <fullName evidence="1">Metallo-beta-lactamase domain-containing protein</fullName>
    </recommendedName>
</protein>
<dbReference type="AlphaFoldDB" id="A0A3S5Y4Q4"/>
<dbReference type="PANTHER" id="PTHR43546">
    <property type="entry name" value="UPF0173 METAL-DEPENDENT HYDROLASE MJ1163-RELATED"/>
    <property type="match status" value="1"/>
</dbReference>
<dbReference type="Proteomes" id="UP001154400">
    <property type="component" value="Chromosome"/>
</dbReference>
<sequence length="268" mass="29520">MDLTLTFVGNATVLLRYGDLTVLTDPNFLHRGQHAYLGYGLVSARRHDPAIDVRDLPPLDAIVLSHLHGDHWDRVAQRHLDRDLPVLTTPHAAKRLHRRGFSRATGLQTWQRHTLTTGGAQVVVTAAPGEHAPVVARRLLPPVMGSILEFGPLGGPVERRLYISGDTLIVDALQEIPRRHPDLDVGVVHLGGTRLPAGDRLPFGLTVTMDGRQGADLVELLSLPKVVPVHFDDYTVFASPLSDFRDEVTRRGLGDRIVYVDRGETVTL</sequence>
<reference evidence="2" key="1">
    <citation type="journal article" date="2010" name="PLoS Genet.">
        <title>The genome of a pathogenic rhodococcus: cooptive virulence underpinned by key gene acquisitions.</title>
        <authorList>
            <person name="Letek M."/>
            <person name="Gonzalez P."/>
            <person name="Macarthur I."/>
            <person name="Rodriguez H."/>
            <person name="Freeman T.C."/>
            <person name="Valero-Rello A."/>
            <person name="Blanco M."/>
            <person name="Buckley T."/>
            <person name="Cherevach I."/>
            <person name="Fahey R."/>
            <person name="Hapeshi A."/>
            <person name="Holdstock J."/>
            <person name="Leadon D."/>
            <person name="Navas J."/>
            <person name="Ocampo A."/>
            <person name="Quail M.A."/>
            <person name="Sanders M."/>
            <person name="Scortti M.M."/>
            <person name="Prescott J.F."/>
            <person name="Fogarty U."/>
            <person name="Meijer W.G."/>
            <person name="Parkhill J."/>
            <person name="Bentley S.D."/>
            <person name="Vazquez-Boland J.A."/>
        </authorList>
    </citation>
    <scope>NUCLEOTIDE SEQUENCE [LARGE SCALE GENOMIC DNA]</scope>
    <source>
        <strain evidence="2 3">103S</strain>
    </source>
</reference>
<feature type="domain" description="Metallo-beta-lactamase" evidence="1">
    <location>
        <begin position="43"/>
        <end position="231"/>
    </location>
</feature>